<keyword evidence="4" id="KW-1185">Reference proteome</keyword>
<keyword evidence="1" id="KW-0175">Coiled coil</keyword>
<dbReference type="GeneID" id="94849003"/>
<dbReference type="VEuPathDB" id="TrichDB:TRFO_42422"/>
<feature type="region of interest" description="Disordered" evidence="2">
    <location>
        <begin position="271"/>
        <end position="302"/>
    </location>
</feature>
<comment type="caution">
    <text evidence="3">The sequence shown here is derived from an EMBL/GenBank/DDBJ whole genome shotgun (WGS) entry which is preliminary data.</text>
</comment>
<dbReference type="Proteomes" id="UP000179807">
    <property type="component" value="Unassembled WGS sequence"/>
</dbReference>
<feature type="compositionally biased region" description="Low complexity" evidence="2">
    <location>
        <begin position="271"/>
        <end position="295"/>
    </location>
</feature>
<organism evidence="3 4">
    <name type="scientific">Tritrichomonas foetus</name>
    <dbReference type="NCBI Taxonomy" id="1144522"/>
    <lineage>
        <taxon>Eukaryota</taxon>
        <taxon>Metamonada</taxon>
        <taxon>Parabasalia</taxon>
        <taxon>Tritrichomonadida</taxon>
        <taxon>Tritrichomonadidae</taxon>
        <taxon>Tritrichomonas</taxon>
    </lineage>
</organism>
<dbReference type="RefSeq" id="XP_068368783.1">
    <property type="nucleotide sequence ID" value="XM_068514299.1"/>
</dbReference>
<evidence type="ECO:0000256" key="1">
    <source>
        <dbReference type="SAM" id="Coils"/>
    </source>
</evidence>
<reference evidence="3" key="1">
    <citation type="submission" date="2016-10" db="EMBL/GenBank/DDBJ databases">
        <authorList>
            <person name="Benchimol M."/>
            <person name="Almeida L.G."/>
            <person name="Vasconcelos A.T."/>
            <person name="Perreira-Neves A."/>
            <person name="Rosa I.A."/>
            <person name="Tasca T."/>
            <person name="Bogo M.R."/>
            <person name="de Souza W."/>
        </authorList>
    </citation>
    <scope>NUCLEOTIDE SEQUENCE [LARGE SCALE GENOMIC DNA]</scope>
    <source>
        <strain evidence="3">K</strain>
    </source>
</reference>
<proteinExistence type="predicted"/>
<dbReference type="OrthoDB" id="10665019at2759"/>
<evidence type="ECO:0000313" key="3">
    <source>
        <dbReference type="EMBL" id="OHT15647.1"/>
    </source>
</evidence>
<name>A0A1J4KWN3_9EUKA</name>
<sequence>MLFLNGLLMENKKPELSEHLAAVKEIAIDGYEHSSIMGTLENKVGEVTKLKEENLSLNTQIKIMNESLKLMEAEFAFQRSEYEQEIEMYKTNEENLKKSLLKFETHVPIEIEVYQKFQELQTNYEKALERINELENSNDQKLLKLQGKHQKLRNAYQEVLNSASHWQKRIDRRNNAIEELTEKLQKQKDEIDEYKKIVPEGSLTIQKLNQKLQRQTTKALQLESKNAEIEKSLAHCESEFEILTDLLNTKVSINDEWTKIRNKIKSLIENNSNSRKNDSSSSSSASTSPENSPISLKNQSGIKNSNIENSTLELQSNELREMKIKCKELQDNYDRITHYAPQQRIRLLFARTICKNHYYLVNRFLELHSIIFQSDIPTLRPVVLMAVLLNRWIKIRQHTIPDKYDDVSLMSLSSIPKVAFSEKFRQLNEKYADVTAQLVEVKQDLINSQNKINDLQHKINLNDENNEGQRKELQAAQHTIAFLKEHLSSIQEELATAVPSDKFEEVLSKTTYLELEIESLNTDVKHLTDEVEEKDIIISKLTRQIKANEVYKESKEDEIKDIRTISESRCHEIELLKAKLKDKTKELLSLERIIHQTNPLLLNGNSIIEEKKEKTTINPVFLGNPIVK</sequence>
<evidence type="ECO:0000256" key="2">
    <source>
        <dbReference type="SAM" id="MobiDB-lite"/>
    </source>
</evidence>
<gene>
    <name evidence="3" type="ORF">TRFO_42422</name>
</gene>
<dbReference type="EMBL" id="MLAK01000206">
    <property type="protein sequence ID" value="OHT15647.1"/>
    <property type="molecule type" value="Genomic_DNA"/>
</dbReference>
<feature type="coiled-coil region" evidence="1">
    <location>
        <begin position="79"/>
        <end position="239"/>
    </location>
</feature>
<feature type="coiled-coil region" evidence="1">
    <location>
        <begin position="424"/>
        <end position="493"/>
    </location>
</feature>
<protein>
    <submittedName>
        <fullName evidence="3">Uncharacterized protein</fullName>
    </submittedName>
</protein>
<feature type="coiled-coil region" evidence="1">
    <location>
        <begin position="302"/>
        <end position="332"/>
    </location>
</feature>
<dbReference type="AlphaFoldDB" id="A0A1J4KWN3"/>
<evidence type="ECO:0000313" key="4">
    <source>
        <dbReference type="Proteomes" id="UP000179807"/>
    </source>
</evidence>
<accession>A0A1J4KWN3</accession>